<organism evidence="1 2">
    <name type="scientific">Pseudahrensia aquimaris</name>
    <dbReference type="NCBI Taxonomy" id="744461"/>
    <lineage>
        <taxon>Bacteria</taxon>
        <taxon>Pseudomonadati</taxon>
        <taxon>Pseudomonadota</taxon>
        <taxon>Alphaproteobacteria</taxon>
        <taxon>Hyphomicrobiales</taxon>
        <taxon>Ahrensiaceae</taxon>
        <taxon>Pseudahrensia</taxon>
    </lineage>
</organism>
<accession>A0ABW3FDX1</accession>
<proteinExistence type="predicted"/>
<dbReference type="Proteomes" id="UP001597101">
    <property type="component" value="Unassembled WGS sequence"/>
</dbReference>
<evidence type="ECO:0000313" key="1">
    <source>
        <dbReference type="EMBL" id="MFD0915011.1"/>
    </source>
</evidence>
<name>A0ABW3FDX1_9HYPH</name>
<reference evidence="2" key="1">
    <citation type="journal article" date="2019" name="Int. J. Syst. Evol. Microbiol.">
        <title>The Global Catalogue of Microorganisms (GCM) 10K type strain sequencing project: providing services to taxonomists for standard genome sequencing and annotation.</title>
        <authorList>
            <consortium name="The Broad Institute Genomics Platform"/>
            <consortium name="The Broad Institute Genome Sequencing Center for Infectious Disease"/>
            <person name="Wu L."/>
            <person name="Ma J."/>
        </authorList>
    </citation>
    <scope>NUCLEOTIDE SEQUENCE [LARGE SCALE GENOMIC DNA]</scope>
    <source>
        <strain evidence="2">CCUG 60023</strain>
    </source>
</reference>
<sequence>MTSTNQHIEALIASLLEDLECNDGNAPSTMSDTVRCDKAGDTVESIHEAVSAPLPMNRETISNLNDKSVEEPEVPFLDAIVRAGGEWRYQTTPVKLIALANALEAHHGPQWAITAQFSSEVEDLLRNSKEGPTTFIQKRFHHTFGRSVPRLGMFESPGRSKGERLHVHMLLPREIFPDKAVLKEQLYRVFGRCGHSSQIRIQPTTPDLAYQQKGPLGIYVGGAAGFLIYAAKDTVGTRRFLEKKRRRQGERVRGNLSPNPTITRLKPHLETYGITSHAGQFLFDDLVFWNLDLNRKAKAFLDDILLEIKAEQQAGKCVA</sequence>
<dbReference type="EMBL" id="JBHTJV010000002">
    <property type="protein sequence ID" value="MFD0915011.1"/>
    <property type="molecule type" value="Genomic_DNA"/>
</dbReference>
<evidence type="ECO:0000313" key="2">
    <source>
        <dbReference type="Proteomes" id="UP001597101"/>
    </source>
</evidence>
<comment type="caution">
    <text evidence="1">The sequence shown here is derived from an EMBL/GenBank/DDBJ whole genome shotgun (WGS) entry which is preliminary data.</text>
</comment>
<gene>
    <name evidence="1" type="ORF">ACFQ14_01165</name>
</gene>
<keyword evidence="2" id="KW-1185">Reference proteome</keyword>
<protein>
    <submittedName>
        <fullName evidence="1">Uncharacterized protein</fullName>
    </submittedName>
</protein>
<dbReference type="RefSeq" id="WP_377210862.1">
    <property type="nucleotide sequence ID" value="NZ_JBHTJV010000002.1"/>
</dbReference>